<dbReference type="Proteomes" id="UP000316562">
    <property type="component" value="Unassembled WGS sequence"/>
</dbReference>
<feature type="binding site" evidence="7">
    <location>
        <position position="86"/>
    </location>
    <ligand>
        <name>L-aspartate</name>
        <dbReference type="ChEBI" id="CHEBI:29991"/>
    </ligand>
</feature>
<dbReference type="Pfam" id="PF00185">
    <property type="entry name" value="OTCace"/>
    <property type="match status" value="1"/>
</dbReference>
<name>A0A519BJG0_ACIG2</name>
<evidence type="ECO:0000256" key="7">
    <source>
        <dbReference type="HAMAP-Rule" id="MF_00001"/>
    </source>
</evidence>
<feature type="domain" description="Aspartate/ornithine carbamoyltransferase Asp/Orn-binding" evidence="8">
    <location>
        <begin position="156"/>
        <end position="301"/>
    </location>
</feature>
<dbReference type="Pfam" id="PF02729">
    <property type="entry name" value="OTCace_N"/>
    <property type="match status" value="1"/>
</dbReference>
<evidence type="ECO:0000313" key="10">
    <source>
        <dbReference type="EMBL" id="RZD17397.1"/>
    </source>
</evidence>
<gene>
    <name evidence="7" type="primary">pyrB</name>
    <name evidence="10" type="ORF">EVJ46_04005</name>
</gene>
<evidence type="ECO:0000256" key="1">
    <source>
        <dbReference type="ARBA" id="ARBA00004852"/>
    </source>
</evidence>
<feature type="binding site" evidence="7">
    <location>
        <position position="169"/>
    </location>
    <ligand>
        <name>L-aspartate</name>
        <dbReference type="ChEBI" id="CHEBI:29991"/>
    </ligand>
</feature>
<dbReference type="PANTHER" id="PTHR45753">
    <property type="entry name" value="ORNITHINE CARBAMOYLTRANSFERASE, MITOCHONDRIAL"/>
    <property type="match status" value="1"/>
</dbReference>
<feature type="binding site" evidence="7">
    <location>
        <position position="265"/>
    </location>
    <ligand>
        <name>carbamoyl phosphate</name>
        <dbReference type="ChEBI" id="CHEBI:58228"/>
    </ligand>
</feature>
<proteinExistence type="inferred from homology"/>
<sequence length="308" mass="34267">MDYAKKDLISINDLSKSDILYFIDTAKEFKKISLQDIKKVPTMRGKTILNLFFEPSTRTKTSFEIAQKRLSADTINLSISQSSVVKGESLSDTILNLQAMKPDAFVIRHYESGAPFFISNITDASVINAGDGINEHPTQCLLDIMTIFEHKKEIKSLKIAIIGDIVHSRVARSDIAGLSKLGAEIYLYGPQTLMPRFINSDNVKIAGSMDSAVKEADVIIMLRVQKERTAFYFIPSIEEYRNYFKLTEGILKLASKDVLVLHPGPVNRDVEISGSIINSGKTAIFDQVENGIAIRMACLYILLGGRHS</sequence>
<comment type="subunit">
    <text evidence="7">Heterododecamer (2C3:3R2) of six catalytic PyrB chains organized as two trimers (C3), and six regulatory PyrI chains organized as three dimers (R2).</text>
</comment>
<dbReference type="PROSITE" id="PS00097">
    <property type="entry name" value="CARBAMOYLTRANSFERASE"/>
    <property type="match status" value="1"/>
</dbReference>
<organism evidence="10 11">
    <name type="scientific">Acididesulfobacter guangdongensis</name>
    <dbReference type="NCBI Taxonomy" id="2597225"/>
    <lineage>
        <taxon>Bacteria</taxon>
        <taxon>Deltaproteobacteria</taxon>
        <taxon>Candidatus Acidulodesulfobacterales</taxon>
        <taxon>Candidatus Acididesulfobacter</taxon>
    </lineage>
</organism>
<dbReference type="GO" id="GO:0044205">
    <property type="term" value="P:'de novo' UMP biosynthetic process"/>
    <property type="evidence" value="ECO:0007669"/>
    <property type="project" value="UniProtKB-UniRule"/>
</dbReference>
<feature type="binding site" evidence="7">
    <location>
        <position position="136"/>
    </location>
    <ligand>
        <name>carbamoyl phosphate</name>
        <dbReference type="ChEBI" id="CHEBI:58228"/>
    </ligand>
</feature>
<evidence type="ECO:0000256" key="5">
    <source>
        <dbReference type="ARBA" id="ARBA00043884"/>
    </source>
</evidence>
<feature type="binding site" evidence="7">
    <location>
        <position position="223"/>
    </location>
    <ligand>
        <name>L-aspartate</name>
        <dbReference type="ChEBI" id="CHEBI:29991"/>
    </ligand>
</feature>
<dbReference type="NCBIfam" id="NF002032">
    <property type="entry name" value="PRK00856.1"/>
    <property type="match status" value="1"/>
</dbReference>
<dbReference type="UniPathway" id="UPA00070">
    <property type="reaction ID" value="UER00116"/>
</dbReference>
<feature type="binding site" evidence="7">
    <location>
        <position position="139"/>
    </location>
    <ligand>
        <name>carbamoyl phosphate</name>
        <dbReference type="ChEBI" id="CHEBI:58228"/>
    </ligand>
</feature>
<dbReference type="EMBL" id="SGBC01000001">
    <property type="protein sequence ID" value="RZD17397.1"/>
    <property type="molecule type" value="Genomic_DNA"/>
</dbReference>
<dbReference type="EC" id="2.1.3.2" evidence="7"/>
<evidence type="ECO:0000259" key="8">
    <source>
        <dbReference type="Pfam" id="PF00185"/>
    </source>
</evidence>
<dbReference type="Gene3D" id="3.40.50.1370">
    <property type="entry name" value="Aspartate/ornithine carbamoyltransferase"/>
    <property type="match status" value="2"/>
</dbReference>
<dbReference type="InterPro" id="IPR006130">
    <property type="entry name" value="Asp/Orn_carbamoylTrfase"/>
</dbReference>
<reference evidence="10 11" key="1">
    <citation type="journal article" date="2019" name="ISME J.">
        <title>Insights into ecological role of a new deltaproteobacterial order Candidatus Acidulodesulfobacterales by metagenomics and metatranscriptomics.</title>
        <authorList>
            <person name="Tan S."/>
            <person name="Liu J."/>
            <person name="Fang Y."/>
            <person name="Hedlund B.P."/>
            <person name="Lian Z.H."/>
            <person name="Huang L.Y."/>
            <person name="Li J.T."/>
            <person name="Huang L.N."/>
            <person name="Li W.J."/>
            <person name="Jiang H.C."/>
            <person name="Dong H.L."/>
            <person name="Shu W.S."/>
        </authorList>
    </citation>
    <scope>NUCLEOTIDE SEQUENCE [LARGE SCALE GENOMIC DNA]</scope>
    <source>
        <strain evidence="10">AP2</strain>
    </source>
</reference>
<feature type="binding site" evidence="7">
    <location>
        <position position="58"/>
    </location>
    <ligand>
        <name>carbamoyl phosphate</name>
        <dbReference type="ChEBI" id="CHEBI:58228"/>
    </ligand>
</feature>
<dbReference type="InterPro" id="IPR002082">
    <property type="entry name" value="Asp_carbamoyltransf"/>
</dbReference>
<dbReference type="InterPro" id="IPR006132">
    <property type="entry name" value="Asp/Orn_carbamoyltranf_P-bd"/>
</dbReference>
<keyword evidence="3 7" id="KW-0808">Transferase</keyword>
<dbReference type="InterPro" id="IPR006131">
    <property type="entry name" value="Asp_carbamoyltransf_Asp/Orn-bd"/>
</dbReference>
<feature type="binding site" evidence="7">
    <location>
        <position position="108"/>
    </location>
    <ligand>
        <name>carbamoyl phosphate</name>
        <dbReference type="ChEBI" id="CHEBI:58228"/>
    </ligand>
</feature>
<dbReference type="GO" id="GO:0006207">
    <property type="term" value="P:'de novo' pyrimidine nucleobase biosynthetic process"/>
    <property type="evidence" value="ECO:0007669"/>
    <property type="project" value="InterPro"/>
</dbReference>
<dbReference type="GO" id="GO:0005829">
    <property type="term" value="C:cytosol"/>
    <property type="evidence" value="ECO:0007669"/>
    <property type="project" value="TreeGrafter"/>
</dbReference>
<dbReference type="PRINTS" id="PR00101">
    <property type="entry name" value="ATCASE"/>
</dbReference>
<dbReference type="GO" id="GO:0004070">
    <property type="term" value="F:aspartate carbamoyltransferase activity"/>
    <property type="evidence" value="ECO:0007669"/>
    <property type="project" value="UniProtKB-UniRule"/>
</dbReference>
<comment type="caution">
    <text evidence="10">The sequence shown here is derived from an EMBL/GenBank/DDBJ whole genome shotgun (WGS) entry which is preliminary data.</text>
</comment>
<dbReference type="AlphaFoldDB" id="A0A519BJG0"/>
<comment type="catalytic activity">
    <reaction evidence="6 7">
        <text>carbamoyl phosphate + L-aspartate = N-carbamoyl-L-aspartate + phosphate + H(+)</text>
        <dbReference type="Rhea" id="RHEA:20013"/>
        <dbReference type="ChEBI" id="CHEBI:15378"/>
        <dbReference type="ChEBI" id="CHEBI:29991"/>
        <dbReference type="ChEBI" id="CHEBI:32814"/>
        <dbReference type="ChEBI" id="CHEBI:43474"/>
        <dbReference type="ChEBI" id="CHEBI:58228"/>
        <dbReference type="EC" id="2.1.3.2"/>
    </reaction>
</comment>
<evidence type="ECO:0000256" key="6">
    <source>
        <dbReference type="ARBA" id="ARBA00048859"/>
    </source>
</evidence>
<dbReference type="SUPFAM" id="SSF53671">
    <property type="entry name" value="Aspartate/ornithine carbamoyltransferase"/>
    <property type="match status" value="1"/>
</dbReference>
<dbReference type="PRINTS" id="PR00100">
    <property type="entry name" value="AOTCASE"/>
</dbReference>
<evidence type="ECO:0000256" key="3">
    <source>
        <dbReference type="ARBA" id="ARBA00022679"/>
    </source>
</evidence>
<evidence type="ECO:0000256" key="2">
    <source>
        <dbReference type="ARBA" id="ARBA00008896"/>
    </source>
</evidence>
<evidence type="ECO:0000313" key="11">
    <source>
        <dbReference type="Proteomes" id="UP000316562"/>
    </source>
</evidence>
<dbReference type="GO" id="GO:0006520">
    <property type="term" value="P:amino acid metabolic process"/>
    <property type="evidence" value="ECO:0007669"/>
    <property type="project" value="InterPro"/>
</dbReference>
<evidence type="ECO:0000256" key="4">
    <source>
        <dbReference type="ARBA" id="ARBA00022975"/>
    </source>
</evidence>
<evidence type="ECO:0000259" key="9">
    <source>
        <dbReference type="Pfam" id="PF02729"/>
    </source>
</evidence>
<protein>
    <recommendedName>
        <fullName evidence="7">Aspartate carbamoyltransferase</fullName>
        <ecNumber evidence="7">2.1.3.2</ecNumber>
    </recommendedName>
    <alternativeName>
        <fullName evidence="7">Aspartate transcarbamylase</fullName>
        <shortName evidence="7">ATCase</shortName>
    </alternativeName>
</protein>
<dbReference type="PANTHER" id="PTHR45753:SF6">
    <property type="entry name" value="ASPARTATE CARBAMOYLTRANSFERASE"/>
    <property type="match status" value="1"/>
</dbReference>
<comment type="pathway">
    <text evidence="1 7">Pyrimidine metabolism; UMP biosynthesis via de novo pathway; (S)-dihydroorotate from bicarbonate: step 2/3.</text>
</comment>
<keyword evidence="4 7" id="KW-0665">Pyrimidine biosynthesis</keyword>
<dbReference type="HAMAP" id="MF_00001">
    <property type="entry name" value="Asp_carb_tr"/>
    <property type="match status" value="1"/>
</dbReference>
<dbReference type="InterPro" id="IPR036901">
    <property type="entry name" value="Asp/Orn_carbamoylTrfase_sf"/>
</dbReference>
<feature type="binding site" evidence="7">
    <location>
        <position position="264"/>
    </location>
    <ligand>
        <name>carbamoyl phosphate</name>
        <dbReference type="ChEBI" id="CHEBI:58228"/>
    </ligand>
</feature>
<comment type="function">
    <text evidence="5 7">Catalyzes the condensation of carbamoyl phosphate and aspartate to form carbamoyl aspartate and inorganic phosphate, the committed step in the de novo pyrimidine nucleotide biosynthesis pathway.</text>
</comment>
<feature type="domain" description="Aspartate/ornithine carbamoyltransferase carbamoyl-P binding" evidence="9">
    <location>
        <begin position="6"/>
        <end position="149"/>
    </location>
</feature>
<accession>A0A519BJG0</accession>
<feature type="binding site" evidence="7">
    <location>
        <position position="59"/>
    </location>
    <ligand>
        <name>carbamoyl phosphate</name>
        <dbReference type="ChEBI" id="CHEBI:58228"/>
    </ligand>
</feature>
<comment type="similarity">
    <text evidence="2 7">Belongs to the aspartate/ornithine carbamoyltransferase superfamily. ATCase family.</text>
</comment>
<dbReference type="GO" id="GO:0016597">
    <property type="term" value="F:amino acid binding"/>
    <property type="evidence" value="ECO:0007669"/>
    <property type="project" value="InterPro"/>
</dbReference>
<dbReference type="NCBIfam" id="TIGR00670">
    <property type="entry name" value="asp_carb_tr"/>
    <property type="match status" value="1"/>
</dbReference>